<feature type="domain" description="CN hydrolase" evidence="5">
    <location>
        <begin position="13"/>
        <end position="272"/>
    </location>
</feature>
<dbReference type="InterPro" id="IPR036526">
    <property type="entry name" value="C-N_Hydrolase_sf"/>
</dbReference>
<dbReference type="PROSITE" id="PS00921">
    <property type="entry name" value="NITRIL_CHT_2"/>
    <property type="match status" value="1"/>
</dbReference>
<dbReference type="CDD" id="cd07564">
    <property type="entry name" value="nitrilases_CHs"/>
    <property type="match status" value="1"/>
</dbReference>
<feature type="compositionally biased region" description="Basic and acidic residues" evidence="4">
    <location>
        <begin position="1016"/>
        <end position="1025"/>
    </location>
</feature>
<proteinExistence type="inferred from homology"/>
<dbReference type="InterPro" id="IPR010610">
    <property type="entry name" value="EryCIII-like_C"/>
</dbReference>
<dbReference type="Pfam" id="PF00795">
    <property type="entry name" value="CN_hydrolase"/>
    <property type="match status" value="2"/>
</dbReference>
<feature type="region of interest" description="Disordered" evidence="4">
    <location>
        <begin position="1715"/>
        <end position="1745"/>
    </location>
</feature>
<keyword evidence="2" id="KW-0808">Transferase</keyword>
<dbReference type="Proteomes" id="UP000044602">
    <property type="component" value="Unassembled WGS sequence"/>
</dbReference>
<gene>
    <name evidence="6" type="ORF">BN1708_004875</name>
</gene>
<evidence type="ECO:0000256" key="2">
    <source>
        <dbReference type="ARBA" id="ARBA00022679"/>
    </source>
</evidence>
<dbReference type="PROSITE" id="PS00920">
    <property type="entry name" value="NITRIL_CHT_1"/>
    <property type="match status" value="1"/>
</dbReference>
<feature type="compositionally biased region" description="Polar residues" evidence="4">
    <location>
        <begin position="1413"/>
        <end position="1430"/>
    </location>
</feature>
<feature type="compositionally biased region" description="Polar residues" evidence="4">
    <location>
        <begin position="423"/>
        <end position="438"/>
    </location>
</feature>
<name>A0A0G4M441_VERLO</name>
<feature type="region of interest" description="Disordered" evidence="4">
    <location>
        <begin position="409"/>
        <end position="438"/>
    </location>
</feature>
<dbReference type="Pfam" id="PF03033">
    <property type="entry name" value="Glyco_transf_28"/>
    <property type="match status" value="1"/>
</dbReference>
<dbReference type="Pfam" id="PF06722">
    <property type="entry name" value="EryCIII-like_C"/>
    <property type="match status" value="1"/>
</dbReference>
<dbReference type="GO" id="GO:0005975">
    <property type="term" value="P:carbohydrate metabolic process"/>
    <property type="evidence" value="ECO:0007669"/>
    <property type="project" value="InterPro"/>
</dbReference>
<dbReference type="STRING" id="100787.A0A0G4M441"/>
<evidence type="ECO:0000256" key="1">
    <source>
        <dbReference type="ARBA" id="ARBA00008129"/>
    </source>
</evidence>
<dbReference type="SUPFAM" id="SSF53756">
    <property type="entry name" value="UDP-Glycosyltransferase/glycogen phosphorylase"/>
    <property type="match status" value="1"/>
</dbReference>
<dbReference type="GO" id="GO:0000257">
    <property type="term" value="F:nitrilase activity"/>
    <property type="evidence" value="ECO:0007669"/>
    <property type="project" value="UniProtKB-ARBA"/>
</dbReference>
<feature type="region of interest" description="Disordered" evidence="4">
    <location>
        <begin position="1413"/>
        <end position="1440"/>
    </location>
</feature>
<accession>A0A0G4M441</accession>
<dbReference type="FunFam" id="3.40.50.2000:FF:000100">
    <property type="entry name" value="Glycosyltransferase family 1 protein"/>
    <property type="match status" value="1"/>
</dbReference>
<comment type="similarity">
    <text evidence="1">Belongs to the carbon-nitrogen hydrolase superfamily. Nitrilase family.</text>
</comment>
<dbReference type="GO" id="GO:0016906">
    <property type="term" value="F:sterol 3-beta-glucosyltransferase activity"/>
    <property type="evidence" value="ECO:0007669"/>
    <property type="project" value="UniProtKB-ARBA"/>
</dbReference>
<keyword evidence="7" id="KW-1185">Reference proteome</keyword>
<feature type="active site" description="Proton acceptor" evidence="3">
    <location>
        <position position="56"/>
    </location>
</feature>
<dbReference type="PANTHER" id="PTHR48050:SF27">
    <property type="entry name" value="GLUCOSYLTRANSFERASE, PUTATIVE (AFU_ORTHOLOGUE AFUA_7G04880)-RELATED"/>
    <property type="match status" value="1"/>
</dbReference>
<dbReference type="SUPFAM" id="SSF56317">
    <property type="entry name" value="Carbon-nitrogen hydrolase"/>
    <property type="match status" value="1"/>
</dbReference>
<feature type="compositionally biased region" description="Basic and acidic residues" evidence="4">
    <location>
        <begin position="1719"/>
        <end position="1731"/>
    </location>
</feature>
<reference evidence="6 7" key="1">
    <citation type="submission" date="2015-05" db="EMBL/GenBank/DDBJ databases">
        <authorList>
            <person name="Wang D.B."/>
            <person name="Wang M."/>
        </authorList>
    </citation>
    <scope>NUCLEOTIDE SEQUENCE [LARGE SCALE GENOMIC DNA]</scope>
    <source>
        <strain evidence="6">VL1</strain>
    </source>
</reference>
<dbReference type="CDD" id="cd03784">
    <property type="entry name" value="GT1_Gtf-like"/>
    <property type="match status" value="1"/>
</dbReference>
<evidence type="ECO:0000259" key="5">
    <source>
        <dbReference type="PROSITE" id="PS50263"/>
    </source>
</evidence>
<evidence type="ECO:0000256" key="3">
    <source>
        <dbReference type="PROSITE-ProRule" id="PRU10139"/>
    </source>
</evidence>
<dbReference type="Gene3D" id="3.60.110.10">
    <property type="entry name" value="Carbon-nitrogen hydrolase"/>
    <property type="match status" value="1"/>
</dbReference>
<dbReference type="EMBL" id="CVQH01020973">
    <property type="protein sequence ID" value="CRK29053.1"/>
    <property type="molecule type" value="Genomic_DNA"/>
</dbReference>
<dbReference type="Gene3D" id="3.40.50.2000">
    <property type="entry name" value="Glycogen Phosphorylase B"/>
    <property type="match status" value="2"/>
</dbReference>
<sequence length="1957" mass="214164">MKSTIATMPMTKYKAAASNEVTSEPRWFDLEAGVQKTINFINEAGQAGCKLVAFPEVWIPGYPYWMWKVTYLQSLPMLKRYRENSLRVDSEEMRRIRRAARANQVFVSMGFSELDHATLYLAQLVYGDGAGDTFASVVETEIGRVGQLNCWENMNPFLKALNVSMGEQVHVAAWPVYPGKERRVAPDPATNYADPASDLVTPAYAMETGAWVLAPFQRLSVEGLRVNTPEGVEPETDPSVYNGHARIYRPDGSLVVKPEKDFDGLLFVDIDLNETHLTKVLADFAGHYMRPDLIRLLVDTRRKELVTEAEGQNGIVTYSTAHRLGLDRPLDSVPERDAKKTAPMGNEKDQSAERRHHNVHNTWDDEALPPNEYARHDQPSSPFTHSDSAPPYATHQDYHYSINYPATASADGLPADHEHRTPHLNSQENRFPAASQGNVGSDARVEIDFNSKWVHSLSVLSEKTINREEKERRESVNVPNEKTNVQSSSAWATKLNIVIHVVGSRGDVQPFVALGTELQRYGHRVRLATHDVFEDFVRKAGIEFYPIGGDPAELMAYMVKNPGLLPSMESLAAGEIQKKRYMVEEMLGKSWESCIKPDRLTGDPFVADAIIANPPSFAHVHCAQALGIPVHIMFTMPWSSTTAFPHPLVNLKNVDVKPGVANYVSYSVVEWMTWQGLGDVINKWRKSIDLEEVAMFDGPLLTERLKIPYTYCWSPALVPKPVDWPSHIDVCGFFFRDAPAYTPQDDLARFLHAGPPPVYIGFGSIVLDDPDKVTRIILEAVESTGARAIISKGWADLAGSENENIYWIGDCPHEWLFQHVAAVVHHGGAGTTACGLKNGKPTTIVPFFGDQPFWGQMVAKAGAGPLPIHHKSLTARNLAEAIRFCLSNEAAAAAASIATQMQAEVGVQAAARSFHQQLPLEKIRCDLIPTEPAVWSYTKTKRPLKLSKLAAEMMLSDSSINVKHLKPYESNTLHLDVTRWDPISGGASAVMGTAVDMTGSITGMVTKPVDEYKAHQHRKEQERRRLAAAASDTASVKSAATDRGGASAAKSPSLAGKMVGASAKSIGGIAPTALKGMVVDIPLALTEGLRAVPGHYGDRPRDNGQVTGFVSGAAVAGKTFAWGFADGLSDLVVQPYKGARDEGALGAVKGVGKGIVGLTTKSGAGMFGLFAYPSAGIAKSIRSATRGGTKRAIAKARQEEGKWLLQTRGEQGLAAEVAAAFRRWYSEAIEYMVHRLVFHVTDLNTLDALCKTQHTAEGPSKTTSLSSIGHGMQDVKAPSLSGTTVWLSGKEGNGYDVSLSADTKSKTHGILKACGEVDDKCYQEVRQLLRNADLQIDGELERRGFVQFLSKTFKKVGSVFSFIAGVLISNWAMKQEQPTGMFVPHEIASQASKLETTGVVVSADGTAVATITSTPDPTVLQGSQTPSVTPVTEPEGDNSSGDLVAFLDEDLASRIDEVMHRSQDCDDGRAFDRGDKTRRKRANGGFGKAICAAEAAAVMSQRGGPFNDLLLINPAHLSFDFAETAGAVARAANVASDFVRAYAPMLDISPALAEQLGNLLFALAVNTLIENRPVNQNNRIEASLIRTEAPTASPTSCPDPESTPLLCGFDKETDDCNVKLPETLDDKPTCKDSEHQGCECNAPSESIENIASDEEQKSMIIIADLFETIGPPNSPKCEHDKLSEIPSNVFYSSENKVSSRFCEQWDESTKLEMIVGASGEDRKPQFEESRSFQRRTPPPDPSNYSKYDFRLRFTPAKEKKKCAMDCNKAYLTLATACQNNGAAGVLMAKSGKVDVDCGTFDYAIEEKVVYSPKDPPVPDPTTPAKTPLKVFPRFCFAADAFGDHGDIQPSMMREYSSHPCYRSSEWPIKQGDKSTFRWWATVTNKVPYQFNIYWKHGCVSEGPDEAYSTDPLNSGKPDFKLCYDTMRDNYRKCNNGGVGGNIQIGCLVYEFKAQAVQ</sequence>
<dbReference type="InterPro" id="IPR002213">
    <property type="entry name" value="UDP_glucos_trans"/>
</dbReference>
<evidence type="ECO:0000313" key="7">
    <source>
        <dbReference type="Proteomes" id="UP000044602"/>
    </source>
</evidence>
<dbReference type="FunFam" id="3.40.50.2000:FF:000009">
    <property type="entry name" value="Sterol 3-beta-glucosyltransferase UGT80A2"/>
    <property type="match status" value="1"/>
</dbReference>
<dbReference type="InterPro" id="IPR050426">
    <property type="entry name" value="Glycosyltransferase_28"/>
</dbReference>
<evidence type="ECO:0000313" key="6">
    <source>
        <dbReference type="EMBL" id="CRK29053.1"/>
    </source>
</evidence>
<dbReference type="PROSITE" id="PS50263">
    <property type="entry name" value="CN_HYDROLASE"/>
    <property type="match status" value="1"/>
</dbReference>
<feature type="region of interest" description="Disordered" evidence="4">
    <location>
        <begin position="1016"/>
        <end position="1052"/>
    </location>
</feature>
<organism evidence="6 7">
    <name type="scientific">Verticillium longisporum</name>
    <name type="common">Verticillium dahliae var. longisporum</name>
    <dbReference type="NCBI Taxonomy" id="100787"/>
    <lineage>
        <taxon>Eukaryota</taxon>
        <taxon>Fungi</taxon>
        <taxon>Dikarya</taxon>
        <taxon>Ascomycota</taxon>
        <taxon>Pezizomycotina</taxon>
        <taxon>Sordariomycetes</taxon>
        <taxon>Hypocreomycetidae</taxon>
        <taxon>Glomerellales</taxon>
        <taxon>Plectosphaerellaceae</taxon>
        <taxon>Verticillium</taxon>
    </lineage>
</organism>
<dbReference type="PANTHER" id="PTHR48050">
    <property type="entry name" value="STEROL 3-BETA-GLUCOSYLTRANSFERASE"/>
    <property type="match status" value="1"/>
</dbReference>
<evidence type="ECO:0000256" key="4">
    <source>
        <dbReference type="SAM" id="MobiDB-lite"/>
    </source>
</evidence>
<dbReference type="InterPro" id="IPR044149">
    <property type="entry name" value="Nitrilases_CHs"/>
</dbReference>
<dbReference type="InterPro" id="IPR003010">
    <property type="entry name" value="C-N_Hydrolase"/>
</dbReference>
<dbReference type="InterPro" id="IPR004276">
    <property type="entry name" value="GlycoTrans_28_N"/>
</dbReference>
<dbReference type="InterPro" id="IPR000132">
    <property type="entry name" value="Nitrilase/CN_hydratase_CS"/>
</dbReference>
<dbReference type="GO" id="GO:0016836">
    <property type="term" value="F:hydro-lyase activity"/>
    <property type="evidence" value="ECO:0007669"/>
    <property type="project" value="UniProtKB-ARBA"/>
</dbReference>
<feature type="region of interest" description="Disordered" evidence="4">
    <location>
        <begin position="326"/>
        <end position="395"/>
    </location>
</feature>
<feature type="compositionally biased region" description="Basic and acidic residues" evidence="4">
    <location>
        <begin position="326"/>
        <end position="353"/>
    </location>
</feature>
<protein>
    <recommendedName>
        <fullName evidence="5">CN hydrolase domain-containing protein</fullName>
    </recommendedName>
</protein>